<dbReference type="InterPro" id="IPR036595">
    <property type="entry name" value="A-macroglobulin_rcpt-bd_sf"/>
</dbReference>
<dbReference type="SUPFAM" id="SSF49410">
    <property type="entry name" value="Alpha-macroglobulin receptor domain"/>
    <property type="match status" value="1"/>
</dbReference>
<dbReference type="InterPro" id="IPR001599">
    <property type="entry name" value="Macroglobln_a2"/>
</dbReference>
<dbReference type="Gene3D" id="6.20.50.160">
    <property type="match status" value="1"/>
</dbReference>
<dbReference type="CDD" id="cd02897">
    <property type="entry name" value="A2M_2"/>
    <property type="match status" value="1"/>
</dbReference>
<dbReference type="InterPro" id="IPR050473">
    <property type="entry name" value="A2M/Complement_sys"/>
</dbReference>
<dbReference type="Pfam" id="PF07703">
    <property type="entry name" value="A2M_BRD"/>
    <property type="match status" value="1"/>
</dbReference>
<gene>
    <name evidence="11" type="ORF">AMK59_264</name>
</gene>
<evidence type="ECO:0000259" key="10">
    <source>
        <dbReference type="SMART" id="SM01361"/>
    </source>
</evidence>
<evidence type="ECO:0000256" key="3">
    <source>
        <dbReference type="ARBA" id="ARBA00022729"/>
    </source>
</evidence>
<dbReference type="InterPro" id="IPR041813">
    <property type="entry name" value="A2M_TED"/>
</dbReference>
<feature type="signal peptide" evidence="7">
    <location>
        <begin position="1"/>
        <end position="18"/>
    </location>
</feature>
<dbReference type="Pfam" id="PF00207">
    <property type="entry name" value="A2M"/>
    <property type="match status" value="1"/>
</dbReference>
<dbReference type="SUPFAM" id="SSF81296">
    <property type="entry name" value="E set domains"/>
    <property type="match status" value="1"/>
</dbReference>
<name>A0A0T6BH23_9SCAR</name>
<feature type="domain" description="Alpha-2-macroglobulin bait region" evidence="8">
    <location>
        <begin position="442"/>
        <end position="608"/>
    </location>
</feature>
<dbReference type="PANTHER" id="PTHR11412">
    <property type="entry name" value="MACROGLOBULIN / COMPLEMENT"/>
    <property type="match status" value="1"/>
</dbReference>
<evidence type="ECO:0000256" key="6">
    <source>
        <dbReference type="ARBA" id="ARBA00023180"/>
    </source>
</evidence>
<dbReference type="InterPro" id="IPR011626">
    <property type="entry name" value="Alpha-macroglobulin_TED"/>
</dbReference>
<dbReference type="InterPro" id="IPR011625">
    <property type="entry name" value="A2M_N_BRD"/>
</dbReference>
<dbReference type="SMART" id="SM01419">
    <property type="entry name" value="Thiol-ester_cl"/>
    <property type="match status" value="1"/>
</dbReference>
<feature type="chain" id="PRO_5006668678" description="Alpha-2-macroglobulin domain-containing protein" evidence="7">
    <location>
        <begin position="19"/>
        <end position="1468"/>
    </location>
</feature>
<evidence type="ECO:0000256" key="5">
    <source>
        <dbReference type="ARBA" id="ARBA00023157"/>
    </source>
</evidence>
<dbReference type="Gene3D" id="1.50.10.20">
    <property type="match status" value="1"/>
</dbReference>
<evidence type="ECO:0000256" key="1">
    <source>
        <dbReference type="ARBA" id="ARBA00010952"/>
    </source>
</evidence>
<comment type="similarity">
    <text evidence="1">Belongs to the protease inhibitor I39 (alpha-2-macroglobulin) family.</text>
</comment>
<dbReference type="Pfam" id="PF07678">
    <property type="entry name" value="TED_complement"/>
    <property type="match status" value="1"/>
</dbReference>
<dbReference type="GO" id="GO:0005615">
    <property type="term" value="C:extracellular space"/>
    <property type="evidence" value="ECO:0007669"/>
    <property type="project" value="InterPro"/>
</dbReference>
<keyword evidence="5" id="KW-1015">Disulfide bond</keyword>
<organism evidence="11 12">
    <name type="scientific">Oryctes borbonicus</name>
    <dbReference type="NCBI Taxonomy" id="1629725"/>
    <lineage>
        <taxon>Eukaryota</taxon>
        <taxon>Metazoa</taxon>
        <taxon>Ecdysozoa</taxon>
        <taxon>Arthropoda</taxon>
        <taxon>Hexapoda</taxon>
        <taxon>Insecta</taxon>
        <taxon>Pterygota</taxon>
        <taxon>Neoptera</taxon>
        <taxon>Endopterygota</taxon>
        <taxon>Coleoptera</taxon>
        <taxon>Polyphaga</taxon>
        <taxon>Scarabaeiformia</taxon>
        <taxon>Scarabaeidae</taxon>
        <taxon>Dynastinae</taxon>
        <taxon>Oryctes</taxon>
    </lineage>
</organism>
<dbReference type="Gene3D" id="2.60.40.10">
    <property type="entry name" value="Immunoglobulins"/>
    <property type="match status" value="2"/>
</dbReference>
<reference evidence="11 12" key="1">
    <citation type="submission" date="2015-09" db="EMBL/GenBank/DDBJ databases">
        <title>Draft genome of the scarab beetle Oryctes borbonicus.</title>
        <authorList>
            <person name="Meyer J.M."/>
            <person name="Markov G.V."/>
            <person name="Baskaran P."/>
            <person name="Herrmann M."/>
            <person name="Sommer R.J."/>
            <person name="Roedelsperger C."/>
        </authorList>
    </citation>
    <scope>NUCLEOTIDE SEQUENCE [LARGE SCALE GENOMIC DNA]</scope>
    <source>
        <strain evidence="11">OB123</strain>
        <tissue evidence="11">Whole animal</tissue>
    </source>
</reference>
<evidence type="ECO:0008006" key="13">
    <source>
        <dbReference type="Google" id="ProtNLM"/>
    </source>
</evidence>
<keyword evidence="2" id="KW-0646">Protease inhibitor</keyword>
<dbReference type="InterPro" id="IPR013783">
    <property type="entry name" value="Ig-like_fold"/>
</dbReference>
<dbReference type="GO" id="GO:0004867">
    <property type="term" value="F:serine-type endopeptidase inhibitor activity"/>
    <property type="evidence" value="ECO:0007669"/>
    <property type="project" value="UniProtKB-KW"/>
</dbReference>
<dbReference type="InterPro" id="IPR002890">
    <property type="entry name" value="MG2"/>
</dbReference>
<dbReference type="SUPFAM" id="SSF48239">
    <property type="entry name" value="Terpenoid cyclases/Protein prenyltransferases"/>
    <property type="match status" value="1"/>
</dbReference>
<dbReference type="Proteomes" id="UP000051574">
    <property type="component" value="Unassembled WGS sequence"/>
</dbReference>
<feature type="domain" description="Alpha-macroglobulin receptor-binding" evidence="10">
    <location>
        <begin position="1366"/>
        <end position="1455"/>
    </location>
</feature>
<keyword evidence="6" id="KW-0325">Glycoprotein</keyword>
<accession>A0A0T6BH23</accession>
<evidence type="ECO:0000259" key="9">
    <source>
        <dbReference type="SMART" id="SM01360"/>
    </source>
</evidence>
<dbReference type="Gene3D" id="2.60.120.1540">
    <property type="match status" value="1"/>
</dbReference>
<dbReference type="SMART" id="SM01359">
    <property type="entry name" value="A2M_N_2"/>
    <property type="match status" value="1"/>
</dbReference>
<dbReference type="InterPro" id="IPR047565">
    <property type="entry name" value="Alpha-macroglob_thiol-ester_cl"/>
</dbReference>
<dbReference type="Gene3D" id="2.60.40.1930">
    <property type="match status" value="4"/>
</dbReference>
<proteinExistence type="inferred from homology"/>
<dbReference type="Gene3D" id="2.60.40.1940">
    <property type="match status" value="1"/>
</dbReference>
<evidence type="ECO:0000313" key="12">
    <source>
        <dbReference type="Proteomes" id="UP000051574"/>
    </source>
</evidence>
<comment type="caution">
    <text evidence="11">The sequence shown here is derived from an EMBL/GenBank/DDBJ whole genome shotgun (WGS) entry which is preliminary data.</text>
</comment>
<evidence type="ECO:0000256" key="7">
    <source>
        <dbReference type="SAM" id="SignalP"/>
    </source>
</evidence>
<dbReference type="SMART" id="SM01361">
    <property type="entry name" value="A2M_recep"/>
    <property type="match status" value="1"/>
</dbReference>
<dbReference type="Gene3D" id="2.60.40.690">
    <property type="entry name" value="Alpha-macroglobulin, receptor-binding domain"/>
    <property type="match status" value="1"/>
</dbReference>
<dbReference type="Pfam" id="PF07677">
    <property type="entry name" value="A2M_recep"/>
    <property type="match status" value="1"/>
</dbReference>
<dbReference type="OrthoDB" id="9998011at2759"/>
<dbReference type="InterPro" id="IPR019742">
    <property type="entry name" value="MacrogloblnA2_CS"/>
</dbReference>
<keyword evidence="4" id="KW-0722">Serine protease inhibitor</keyword>
<keyword evidence="12" id="KW-1185">Reference proteome</keyword>
<dbReference type="Gene3D" id="2.20.130.20">
    <property type="match status" value="1"/>
</dbReference>
<feature type="domain" description="Alpha-2-macroglobulin" evidence="9">
    <location>
        <begin position="757"/>
        <end position="847"/>
    </location>
</feature>
<evidence type="ECO:0000256" key="2">
    <source>
        <dbReference type="ARBA" id="ARBA00022690"/>
    </source>
</evidence>
<dbReference type="EMBL" id="LJIG01000295">
    <property type="protein sequence ID" value="KRT86645.1"/>
    <property type="molecule type" value="Genomic_DNA"/>
</dbReference>
<dbReference type="InterPro" id="IPR041555">
    <property type="entry name" value="MG3"/>
</dbReference>
<evidence type="ECO:0000313" key="11">
    <source>
        <dbReference type="EMBL" id="KRT86645.1"/>
    </source>
</evidence>
<sequence>MRSILIFFIYYAVCCCYGSEESKDPLDKKNGYAFYYPLHMNVNHKEKVCLGISKHLLPAVVRIGFEGATCPEGTCEPHTVTADFSCWNIIPPASQANKLTVDIETSDKDVKFKEEKNVVVHGNSQRVILETDRSTYKMGDTVKFRILAVNFDLKPVKDYKIASLQVRSPYPSNAIVKEWHNISSNLGLVHLELQLAPDTPEGYWQIIGGQIYGGFEVKKYMLPRFQAAINGPDRIYNGSKSISYSVCGTYSYGKAVKGVALLTAKSRYSYRNEPVTYNQVKNLQGGCAKFEIFKEDLGLNNNRIWSIELAGTVTEDGTEQVESANKYAYVYTEPYSYEWNYKNRFIKPNLPYKAEFALNDLEISLTNSKIEVCYRFLEIDANSTCSNFTLESDNKLEFVIPPLKDVLNDNKLEIQAQVIDHPLNHIPRNTLTVWQSKSKNGIKIIDTKRGPVNCESHLEFTVLYNSGRFADGEEVEFKYILTSRSEILNTGTVLDKPEKKPLSLDEFKNVVGRESYDPAQNPVDKFEVKLDLDKEVYTNAKLLVYYDYDGEVISDTTEIDVNSCTPNLVKAKWAEESLYPGEVGNLNIKADQGSLCSVSSIDKASTFLGSSSRIDTDLVINGFFRYYYDPSQLSCILPNKTEENPGTTTPLPEYIAYRYYSNLYDSFDAFKDSGIGVISNLQFISKLCDESPFYPIRRKYNRPLASPGIMTTALSGVAGPESSVMESARPVAAGFAGASDDAVDNRGSAVRAYFPETWLWDLVTVQDGETNLERKLPDSITNWEGKVVCMSSDKGFGMSEKIEIQGFKPFFVDILLPYSIKRNKEILHLPIPVFNYLNHSLPVRVTLETGNGIVLVDGEDKTSFSMCLAAEDSYTHNYRIKATKLGNLNITVSGFVDPSYAENCAPDSVIKRRDVVQKSLLVEPEGYPSSLSKSALLCANDSSGVDNIKWDISLPENIVPDTVHGKVTVNSDILGPMFQNLENILVVPTGCGEQTMATLTPNLYVLQYLDANDALTDQINEKILKNLEIGYQRMLTYAHDDGSFSAFGKSDKQGSMFLTAFVMRTFKQMKKYIFIDDSVMDKAISWMALHQLDNGCFDPVHHVFHEMGLASSRNQTTALTSYVLISLLETNTKVNENVLAKAKECILNDSTVDKYTLAISSYALGLLNTNQKAKQLLDKLLELADSKDGQLWWKQSEKSQPANVETSSYALISLLRQDPVANLGTASSIVRWLQTQMNPRGAFYSTTDTVVGLDAISRYALLVNKNEPNVKISLATKTDTKEIEITKRDRSRTDSVPFTEYPNEVKAKITGNGCVSIQAAVNYYLDTAADIDDLKLEIELKPVNQKFKCSFVELKPCVSYSGIGTINMAIIEVNMPSGYAPDQASLYALRTENDSGIKKFEILKNQVVFYLTQVGSDKVCLPFTIEENLVVENVANATVKFYDYYKPEVSISKSFKLEDCEANINVPA</sequence>
<dbReference type="PANTHER" id="PTHR11412:SF171">
    <property type="entry name" value="PREGNANCY ZONE PROTEIN-LIKE PROTEIN"/>
    <property type="match status" value="1"/>
</dbReference>
<dbReference type="Pfam" id="PF01835">
    <property type="entry name" value="MG2"/>
    <property type="match status" value="1"/>
</dbReference>
<evidence type="ECO:0000259" key="8">
    <source>
        <dbReference type="SMART" id="SM01359"/>
    </source>
</evidence>
<dbReference type="Pfam" id="PF17791">
    <property type="entry name" value="MG3"/>
    <property type="match status" value="1"/>
</dbReference>
<evidence type="ECO:0000256" key="4">
    <source>
        <dbReference type="ARBA" id="ARBA00022900"/>
    </source>
</evidence>
<dbReference type="InterPro" id="IPR008930">
    <property type="entry name" value="Terpenoid_cyclase/PrenylTrfase"/>
</dbReference>
<dbReference type="InterPro" id="IPR009048">
    <property type="entry name" value="A-macroglobulin_rcpt-bd"/>
</dbReference>
<dbReference type="SMART" id="SM01360">
    <property type="entry name" value="A2M"/>
    <property type="match status" value="1"/>
</dbReference>
<protein>
    <recommendedName>
        <fullName evidence="13">Alpha-2-macroglobulin domain-containing protein</fullName>
    </recommendedName>
</protein>
<keyword evidence="3 7" id="KW-0732">Signal</keyword>
<dbReference type="InterPro" id="IPR014756">
    <property type="entry name" value="Ig_E-set"/>
</dbReference>
<dbReference type="PROSITE" id="PS00477">
    <property type="entry name" value="ALPHA_2_MACROGLOBULIN"/>
    <property type="match status" value="1"/>
</dbReference>